<evidence type="ECO:0000313" key="2">
    <source>
        <dbReference type="Proteomes" id="UP001597351"/>
    </source>
</evidence>
<accession>A0ABW4TK51</accession>
<dbReference type="EMBL" id="JBHUGD010000003">
    <property type="protein sequence ID" value="MFD1946950.1"/>
    <property type="molecule type" value="Genomic_DNA"/>
</dbReference>
<keyword evidence="2" id="KW-1185">Reference proteome</keyword>
<dbReference type="Proteomes" id="UP001597351">
    <property type="component" value="Unassembled WGS sequence"/>
</dbReference>
<evidence type="ECO:0000313" key="1">
    <source>
        <dbReference type="EMBL" id="MFD1946950.1"/>
    </source>
</evidence>
<dbReference type="PANTHER" id="PTHR30528">
    <property type="entry name" value="CYTOPLASMIC PROTEIN"/>
    <property type="match status" value="1"/>
</dbReference>
<organism evidence="1 2">
    <name type="scientific">Nocardioides aestuarii</name>
    <dbReference type="NCBI Taxonomy" id="252231"/>
    <lineage>
        <taxon>Bacteria</taxon>
        <taxon>Bacillati</taxon>
        <taxon>Actinomycetota</taxon>
        <taxon>Actinomycetes</taxon>
        <taxon>Propionibacteriales</taxon>
        <taxon>Nocardioidaceae</taxon>
        <taxon>Nocardioides</taxon>
    </lineage>
</organism>
<reference evidence="2" key="1">
    <citation type="journal article" date="2019" name="Int. J. Syst. Evol. Microbiol.">
        <title>The Global Catalogue of Microorganisms (GCM) 10K type strain sequencing project: providing services to taxonomists for standard genome sequencing and annotation.</title>
        <authorList>
            <consortium name="The Broad Institute Genomics Platform"/>
            <consortium name="The Broad Institute Genome Sequencing Center for Infectious Disease"/>
            <person name="Wu L."/>
            <person name="Ma J."/>
        </authorList>
    </citation>
    <scope>NUCLEOTIDE SEQUENCE [LARGE SCALE GENOMIC DNA]</scope>
    <source>
        <strain evidence="2">CGMCC 1.12477</strain>
    </source>
</reference>
<comment type="caution">
    <text evidence="1">The sequence shown here is derived from an EMBL/GenBank/DDBJ whole genome shotgun (WGS) entry which is preliminary data.</text>
</comment>
<name>A0ABW4TK51_9ACTN</name>
<dbReference type="PANTHER" id="PTHR30528:SF0">
    <property type="entry name" value="CYTOPLASMIC PROTEIN"/>
    <property type="match status" value="1"/>
</dbReference>
<gene>
    <name evidence="1" type="ORF">ACFSDE_09105</name>
</gene>
<protein>
    <submittedName>
        <fullName evidence="1">DNA glycosylase AlkZ-like family protein</fullName>
    </submittedName>
</protein>
<dbReference type="RefSeq" id="WP_343917587.1">
    <property type="nucleotide sequence ID" value="NZ_BAAAJT010000002.1"/>
</dbReference>
<dbReference type="Pfam" id="PF06224">
    <property type="entry name" value="AlkZ-like"/>
    <property type="match status" value="1"/>
</dbReference>
<proteinExistence type="predicted"/>
<dbReference type="InterPro" id="IPR009351">
    <property type="entry name" value="AlkZ-like"/>
</dbReference>
<sequence length="371" mass="41503">MPEAVHQLSRQDARRIAVRAQLLDAHRPTSMEEVLERLTLLQDDPCAAVVPSAHLVLWSRLGAAYDQRELEEAVGSGRVVELHQMLRPAQDIALHRAGMANWPAVFDNYRDVHDAIANWMAANDDTRREILEKLHDEGPVTSKALPDTTAVPWRSSGWNGDRNVRMLLENMVGRGEVAVAGKEGRDKLWDLAERVYPDDPVPPLAEAVAELERRRLAGLGIARGKAAVVPGEPTAVGAAGEEAVVEGVRGKWRVDPAYLEDLDGFEGRVAVISPIDRLVIDRKRMEEIFEFDYQLEMFKPAAKRRWGYWAMPVLVGDRLVGKVDATAERDRGALRVDAIHEDEPWSAKDRKAVRAEVEALARWLDLEPELP</sequence>